<keyword evidence="4" id="KW-0472">Membrane</keyword>
<dbReference type="PANTHER" id="PTHR45743:SF2">
    <property type="entry name" value="POTASSIUM CHANNEL AKT1"/>
    <property type="match status" value="1"/>
</dbReference>
<evidence type="ECO:0000256" key="2">
    <source>
        <dbReference type="ARBA" id="ARBA00022692"/>
    </source>
</evidence>
<evidence type="ECO:0000313" key="7">
    <source>
        <dbReference type="Proteomes" id="UP001189429"/>
    </source>
</evidence>
<accession>A0ABN9R5V8</accession>
<dbReference type="InterPro" id="IPR005821">
    <property type="entry name" value="Ion_trans_dom"/>
</dbReference>
<evidence type="ECO:0000256" key="1">
    <source>
        <dbReference type="ARBA" id="ARBA00004141"/>
    </source>
</evidence>
<comment type="caution">
    <text evidence="6">The sequence shown here is derived from an EMBL/GenBank/DDBJ whole genome shotgun (WGS) entry which is preliminary data.</text>
</comment>
<evidence type="ECO:0000256" key="4">
    <source>
        <dbReference type="ARBA" id="ARBA00023136"/>
    </source>
</evidence>
<proteinExistence type="predicted"/>
<dbReference type="EMBL" id="CAUYUJ010005566">
    <property type="protein sequence ID" value="CAK0814205.1"/>
    <property type="molecule type" value="Genomic_DNA"/>
</dbReference>
<keyword evidence="3" id="KW-1133">Transmembrane helix</keyword>
<evidence type="ECO:0000256" key="3">
    <source>
        <dbReference type="ARBA" id="ARBA00022989"/>
    </source>
</evidence>
<dbReference type="Gene3D" id="1.10.287.70">
    <property type="match status" value="1"/>
</dbReference>
<organism evidence="6 7">
    <name type="scientific">Prorocentrum cordatum</name>
    <dbReference type="NCBI Taxonomy" id="2364126"/>
    <lineage>
        <taxon>Eukaryota</taxon>
        <taxon>Sar</taxon>
        <taxon>Alveolata</taxon>
        <taxon>Dinophyceae</taxon>
        <taxon>Prorocentrales</taxon>
        <taxon>Prorocentraceae</taxon>
        <taxon>Prorocentrum</taxon>
    </lineage>
</organism>
<keyword evidence="2" id="KW-0812">Transmembrane</keyword>
<gene>
    <name evidence="6" type="ORF">PCOR1329_LOCUS17863</name>
</gene>
<dbReference type="Pfam" id="PF00520">
    <property type="entry name" value="Ion_trans"/>
    <property type="match status" value="1"/>
</dbReference>
<dbReference type="PANTHER" id="PTHR45743">
    <property type="entry name" value="POTASSIUM CHANNEL AKT1"/>
    <property type="match status" value="1"/>
</dbReference>
<comment type="subcellular location">
    <subcellularLocation>
        <location evidence="1">Membrane</location>
        <topology evidence="1">Multi-pass membrane protein</topology>
    </subcellularLocation>
</comment>
<sequence length="190" mass="21251">AALETDTWEVDKCLIARRYCGWPHREKRGTEGMFWIDIVATAPSWLQRLSLVSRGEASKLLRAIRLTRVARFANVGVRLEEVMSMNGLNLHILEVLKTLVWCFLTFHWMACVWVACQEDVDAPSEDECLTLDPSVCHYALAVYWAVVTMTGTGYGDKVAGDVFSYITCSHFSFPCSCSCRPSCGPGSPES</sequence>
<keyword evidence="7" id="KW-1185">Reference proteome</keyword>
<name>A0ABN9R5V8_9DINO</name>
<dbReference type="InterPro" id="IPR045319">
    <property type="entry name" value="KAT/AKT"/>
</dbReference>
<evidence type="ECO:0000313" key="6">
    <source>
        <dbReference type="EMBL" id="CAK0814205.1"/>
    </source>
</evidence>
<reference evidence="6" key="1">
    <citation type="submission" date="2023-10" db="EMBL/GenBank/DDBJ databases">
        <authorList>
            <person name="Chen Y."/>
            <person name="Shah S."/>
            <person name="Dougan E. K."/>
            <person name="Thang M."/>
            <person name="Chan C."/>
        </authorList>
    </citation>
    <scope>NUCLEOTIDE SEQUENCE [LARGE SCALE GENOMIC DNA]</scope>
</reference>
<feature type="domain" description="Ion transport" evidence="5">
    <location>
        <begin position="31"/>
        <end position="162"/>
    </location>
</feature>
<evidence type="ECO:0000259" key="5">
    <source>
        <dbReference type="Pfam" id="PF00520"/>
    </source>
</evidence>
<protein>
    <recommendedName>
        <fullName evidence="5">Ion transport domain-containing protein</fullName>
    </recommendedName>
</protein>
<dbReference type="Proteomes" id="UP001189429">
    <property type="component" value="Unassembled WGS sequence"/>
</dbReference>
<dbReference type="SUPFAM" id="SSF81324">
    <property type="entry name" value="Voltage-gated potassium channels"/>
    <property type="match status" value="1"/>
</dbReference>
<feature type="non-terminal residue" evidence="6">
    <location>
        <position position="1"/>
    </location>
</feature>